<organism evidence="2 3">
    <name type="scientific">Leptidea sinapis</name>
    <dbReference type="NCBI Taxonomy" id="189913"/>
    <lineage>
        <taxon>Eukaryota</taxon>
        <taxon>Metazoa</taxon>
        <taxon>Ecdysozoa</taxon>
        <taxon>Arthropoda</taxon>
        <taxon>Hexapoda</taxon>
        <taxon>Insecta</taxon>
        <taxon>Pterygota</taxon>
        <taxon>Neoptera</taxon>
        <taxon>Endopterygota</taxon>
        <taxon>Lepidoptera</taxon>
        <taxon>Glossata</taxon>
        <taxon>Ditrysia</taxon>
        <taxon>Papilionoidea</taxon>
        <taxon>Pieridae</taxon>
        <taxon>Dismorphiinae</taxon>
        <taxon>Leptidea</taxon>
    </lineage>
</organism>
<dbReference type="PROSITE" id="PS50297">
    <property type="entry name" value="ANK_REP_REGION"/>
    <property type="match status" value="2"/>
</dbReference>
<keyword evidence="3" id="KW-1185">Reference proteome</keyword>
<dbReference type="InterPro" id="IPR002110">
    <property type="entry name" value="Ankyrin_rpt"/>
</dbReference>
<protein>
    <submittedName>
        <fullName evidence="2">Uncharacterized protein</fullName>
    </submittedName>
</protein>
<feature type="repeat" description="ANK" evidence="1">
    <location>
        <begin position="206"/>
        <end position="238"/>
    </location>
</feature>
<dbReference type="PANTHER" id="PTHR24183">
    <property type="entry name" value="FIBRONECTIN TYPE 3 AND ANKYRIN REPEAT DOMAINS PROTEIN 1"/>
    <property type="match status" value="1"/>
</dbReference>
<keyword evidence="1" id="KW-0040">ANK repeat</keyword>
<dbReference type="Pfam" id="PF12796">
    <property type="entry name" value="Ank_2"/>
    <property type="match status" value="1"/>
</dbReference>
<dbReference type="SUPFAM" id="SSF48403">
    <property type="entry name" value="Ankyrin repeat"/>
    <property type="match status" value="1"/>
</dbReference>
<proteinExistence type="predicted"/>
<sequence>MSALCNVRSLIEGWRPKPPVVEERTKRSVTLAWSAEPFSFLHQYLIYTIQRKEKVPAWISVRIAAASDPPFNVSNLIEEMKAVENAEEYFPNDATNTHSFNTKECKKLLSLAISEGSIERRFIDCVCVVSLFVSCSERNSSAAEARGTSRVPAVESQWSEETWTSTDSDGTSAACFCMAVRCGFLKQVQQMLEERPVLLGAINSANGFTPLASAVRKGDLNTVRFLVSAGADLEQPSTTGQHPLHLAALGGHMDIV</sequence>
<dbReference type="PANTHER" id="PTHR24183:SF1">
    <property type="entry name" value="FIBRONECTIN TYPE 3 AND ANKYRIN REPEAT DOMAINS PROTEIN 1"/>
    <property type="match status" value="1"/>
</dbReference>
<dbReference type="Proteomes" id="UP000324832">
    <property type="component" value="Unassembled WGS sequence"/>
</dbReference>
<dbReference type="InterPro" id="IPR036770">
    <property type="entry name" value="Ankyrin_rpt-contain_sf"/>
</dbReference>
<gene>
    <name evidence="2" type="ORF">LSINAPIS_LOCUS830</name>
</gene>
<dbReference type="Gene3D" id="1.25.40.20">
    <property type="entry name" value="Ankyrin repeat-containing domain"/>
    <property type="match status" value="1"/>
</dbReference>
<feature type="non-terminal residue" evidence="2">
    <location>
        <position position="256"/>
    </location>
</feature>
<name>A0A5E4PQL1_9NEOP</name>
<dbReference type="CDD" id="cd00063">
    <property type="entry name" value="FN3"/>
    <property type="match status" value="1"/>
</dbReference>
<dbReference type="PROSITE" id="PS50088">
    <property type="entry name" value="ANK_REPEAT"/>
    <property type="match status" value="2"/>
</dbReference>
<dbReference type="AlphaFoldDB" id="A0A5E4PQL1"/>
<accession>A0A5E4PQL1</accession>
<evidence type="ECO:0000313" key="2">
    <source>
        <dbReference type="EMBL" id="VVC87151.1"/>
    </source>
</evidence>
<feature type="repeat" description="ANK" evidence="1">
    <location>
        <begin position="239"/>
        <end position="256"/>
    </location>
</feature>
<reference evidence="2 3" key="1">
    <citation type="submission" date="2017-07" db="EMBL/GenBank/DDBJ databases">
        <authorList>
            <person name="Talla V."/>
            <person name="Backstrom N."/>
        </authorList>
    </citation>
    <scope>NUCLEOTIDE SEQUENCE [LARGE SCALE GENOMIC DNA]</scope>
</reference>
<dbReference type="GO" id="GO:0005634">
    <property type="term" value="C:nucleus"/>
    <property type="evidence" value="ECO:0007669"/>
    <property type="project" value="TreeGrafter"/>
</dbReference>
<dbReference type="EMBL" id="FZQP02000082">
    <property type="protein sequence ID" value="VVC87151.1"/>
    <property type="molecule type" value="Genomic_DNA"/>
</dbReference>
<evidence type="ECO:0000256" key="1">
    <source>
        <dbReference type="PROSITE-ProRule" id="PRU00023"/>
    </source>
</evidence>
<evidence type="ECO:0000313" key="3">
    <source>
        <dbReference type="Proteomes" id="UP000324832"/>
    </source>
</evidence>
<dbReference type="InterPro" id="IPR003961">
    <property type="entry name" value="FN3_dom"/>
</dbReference>
<dbReference type="GO" id="GO:0042981">
    <property type="term" value="P:regulation of apoptotic process"/>
    <property type="evidence" value="ECO:0007669"/>
    <property type="project" value="TreeGrafter"/>
</dbReference>
<dbReference type="SMART" id="SM00248">
    <property type="entry name" value="ANK"/>
    <property type="match status" value="1"/>
</dbReference>